<evidence type="ECO:0000259" key="8">
    <source>
        <dbReference type="Pfam" id="PF20684"/>
    </source>
</evidence>
<evidence type="ECO:0000256" key="4">
    <source>
        <dbReference type="ARBA" id="ARBA00023136"/>
    </source>
</evidence>
<accession>A0AAN6MJB6</accession>
<comment type="similarity">
    <text evidence="5">Belongs to the SAT4 family.</text>
</comment>
<feature type="transmembrane region" description="Helical" evidence="7">
    <location>
        <begin position="57"/>
        <end position="82"/>
    </location>
</feature>
<dbReference type="EMBL" id="MU855598">
    <property type="protein sequence ID" value="KAK3901213.1"/>
    <property type="molecule type" value="Genomic_DNA"/>
</dbReference>
<evidence type="ECO:0000256" key="5">
    <source>
        <dbReference type="ARBA" id="ARBA00038359"/>
    </source>
</evidence>
<evidence type="ECO:0000256" key="3">
    <source>
        <dbReference type="ARBA" id="ARBA00022989"/>
    </source>
</evidence>
<feature type="compositionally biased region" description="Basic and acidic residues" evidence="6">
    <location>
        <begin position="307"/>
        <end position="317"/>
    </location>
</feature>
<comment type="subcellular location">
    <subcellularLocation>
        <location evidence="1">Membrane</location>
        <topology evidence="1">Multi-pass membrane protein</topology>
    </subcellularLocation>
</comment>
<feature type="compositionally biased region" description="Basic and acidic residues" evidence="6">
    <location>
        <begin position="415"/>
        <end position="424"/>
    </location>
</feature>
<feature type="transmembrane region" description="Helical" evidence="7">
    <location>
        <begin position="102"/>
        <end position="125"/>
    </location>
</feature>
<feature type="transmembrane region" description="Helical" evidence="7">
    <location>
        <begin position="23"/>
        <end position="45"/>
    </location>
</feature>
<feature type="transmembrane region" description="Helical" evidence="7">
    <location>
        <begin position="256"/>
        <end position="274"/>
    </location>
</feature>
<keyword evidence="2 7" id="KW-0812">Transmembrane</keyword>
<dbReference type="AlphaFoldDB" id="A0AAN6MJB6"/>
<evidence type="ECO:0000256" key="7">
    <source>
        <dbReference type="SAM" id="Phobius"/>
    </source>
</evidence>
<evidence type="ECO:0000256" key="1">
    <source>
        <dbReference type="ARBA" id="ARBA00004141"/>
    </source>
</evidence>
<proteinExistence type="inferred from homology"/>
<organism evidence="9 10">
    <name type="scientific">Staphylotrichum tortipilum</name>
    <dbReference type="NCBI Taxonomy" id="2831512"/>
    <lineage>
        <taxon>Eukaryota</taxon>
        <taxon>Fungi</taxon>
        <taxon>Dikarya</taxon>
        <taxon>Ascomycota</taxon>
        <taxon>Pezizomycotina</taxon>
        <taxon>Sordariomycetes</taxon>
        <taxon>Sordariomycetidae</taxon>
        <taxon>Sordariales</taxon>
        <taxon>Chaetomiaceae</taxon>
        <taxon>Staphylotrichum</taxon>
    </lineage>
</organism>
<dbReference type="PANTHER" id="PTHR33048:SF47">
    <property type="entry name" value="INTEGRAL MEMBRANE PROTEIN-RELATED"/>
    <property type="match status" value="1"/>
</dbReference>
<evidence type="ECO:0000313" key="9">
    <source>
        <dbReference type="EMBL" id="KAK3901213.1"/>
    </source>
</evidence>
<protein>
    <recommendedName>
        <fullName evidence="8">Rhodopsin domain-containing protein</fullName>
    </recommendedName>
</protein>
<keyword evidence="10" id="KW-1185">Reference proteome</keyword>
<dbReference type="GO" id="GO:0016020">
    <property type="term" value="C:membrane"/>
    <property type="evidence" value="ECO:0007669"/>
    <property type="project" value="UniProtKB-SubCell"/>
</dbReference>
<keyword evidence="4 7" id="KW-0472">Membrane</keyword>
<reference evidence="9" key="1">
    <citation type="journal article" date="2023" name="Mol. Phylogenet. Evol.">
        <title>Genome-scale phylogeny and comparative genomics of the fungal order Sordariales.</title>
        <authorList>
            <person name="Hensen N."/>
            <person name="Bonometti L."/>
            <person name="Westerberg I."/>
            <person name="Brannstrom I.O."/>
            <person name="Guillou S."/>
            <person name="Cros-Aarteil S."/>
            <person name="Calhoun S."/>
            <person name="Haridas S."/>
            <person name="Kuo A."/>
            <person name="Mondo S."/>
            <person name="Pangilinan J."/>
            <person name="Riley R."/>
            <person name="LaButti K."/>
            <person name="Andreopoulos B."/>
            <person name="Lipzen A."/>
            <person name="Chen C."/>
            <person name="Yan M."/>
            <person name="Daum C."/>
            <person name="Ng V."/>
            <person name="Clum A."/>
            <person name="Steindorff A."/>
            <person name="Ohm R.A."/>
            <person name="Martin F."/>
            <person name="Silar P."/>
            <person name="Natvig D.O."/>
            <person name="Lalanne C."/>
            <person name="Gautier V."/>
            <person name="Ament-Velasquez S.L."/>
            <person name="Kruys A."/>
            <person name="Hutchinson M.I."/>
            <person name="Powell A.J."/>
            <person name="Barry K."/>
            <person name="Miller A.N."/>
            <person name="Grigoriev I.V."/>
            <person name="Debuchy R."/>
            <person name="Gladieux P."/>
            <person name="Hiltunen Thoren M."/>
            <person name="Johannesson H."/>
        </authorList>
    </citation>
    <scope>NUCLEOTIDE SEQUENCE</scope>
    <source>
        <strain evidence="9">CBS 103.79</strain>
    </source>
</reference>
<gene>
    <name evidence="9" type="ORF">C8A05DRAFT_35109</name>
</gene>
<dbReference type="Pfam" id="PF20684">
    <property type="entry name" value="Fung_rhodopsin"/>
    <property type="match status" value="1"/>
</dbReference>
<feature type="region of interest" description="Disordered" evidence="6">
    <location>
        <begin position="291"/>
        <end position="333"/>
    </location>
</feature>
<feature type="region of interest" description="Disordered" evidence="6">
    <location>
        <begin position="349"/>
        <end position="424"/>
    </location>
</feature>
<comment type="caution">
    <text evidence="9">The sequence shown here is derived from an EMBL/GenBank/DDBJ whole genome shotgun (WGS) entry which is preliminary data.</text>
</comment>
<feature type="transmembrane region" description="Helical" evidence="7">
    <location>
        <begin position="137"/>
        <end position="158"/>
    </location>
</feature>
<feature type="transmembrane region" description="Helical" evidence="7">
    <location>
        <begin position="182"/>
        <end position="203"/>
    </location>
</feature>
<evidence type="ECO:0000256" key="6">
    <source>
        <dbReference type="SAM" id="MobiDB-lite"/>
    </source>
</evidence>
<dbReference type="InterPro" id="IPR052337">
    <property type="entry name" value="SAT4-like"/>
</dbReference>
<feature type="transmembrane region" description="Helical" evidence="7">
    <location>
        <begin position="215"/>
        <end position="236"/>
    </location>
</feature>
<keyword evidence="3 7" id="KW-1133">Transmembrane helix</keyword>
<feature type="compositionally biased region" description="Low complexity" evidence="6">
    <location>
        <begin position="291"/>
        <end position="305"/>
    </location>
</feature>
<dbReference type="PANTHER" id="PTHR33048">
    <property type="entry name" value="PTH11-LIKE INTEGRAL MEMBRANE PROTEIN (AFU_ORTHOLOGUE AFUA_5G11245)"/>
    <property type="match status" value="1"/>
</dbReference>
<sequence length="424" mass="46657">MAVDPSLWYPPGLVSRPEESHQAGLIAASAVTWAIGAFFVALRFYARGCLLRNAIGVEDWLIIVALVFSGATCAGMIEQAVYGNGKHYLDIDPAVRVPMSRAGWYSILWYMMSLLFTKIAILLLYLRVLSFRHARYIVYALLATVIIANGIWTLYTVLTACKPLRAFWIMTPGAWCRPNRDWYANTGLHIGTDFLMYLLPLPVVITLRVDVRQKLALYGIMLLGLLVCLISVVRLWDLTQQYKRIDYTYDNISIGYLTVVEINAAIACACCMTLRPLMNKLFPNLWSARNSDSSGGDSPASPGSPHRQRDVEMRGRPDNFSGPPTIGSRPLRHMRFRRDDTLDRSHALTHNHNVGGEEAGHVPPTGHEERRGGSSGGSSGGDGKRSIQTMDTDEASLSGAGEGRASPGGVTQGEKGGEGERGRQ</sequence>
<dbReference type="InterPro" id="IPR049326">
    <property type="entry name" value="Rhodopsin_dom_fungi"/>
</dbReference>
<evidence type="ECO:0000256" key="2">
    <source>
        <dbReference type="ARBA" id="ARBA00022692"/>
    </source>
</evidence>
<reference evidence="9" key="2">
    <citation type="submission" date="2023-05" db="EMBL/GenBank/DDBJ databases">
        <authorList>
            <consortium name="Lawrence Berkeley National Laboratory"/>
            <person name="Steindorff A."/>
            <person name="Hensen N."/>
            <person name="Bonometti L."/>
            <person name="Westerberg I."/>
            <person name="Brannstrom I.O."/>
            <person name="Guillou S."/>
            <person name="Cros-Aarteil S."/>
            <person name="Calhoun S."/>
            <person name="Haridas S."/>
            <person name="Kuo A."/>
            <person name="Mondo S."/>
            <person name="Pangilinan J."/>
            <person name="Riley R."/>
            <person name="Labutti K."/>
            <person name="Andreopoulos B."/>
            <person name="Lipzen A."/>
            <person name="Chen C."/>
            <person name="Yanf M."/>
            <person name="Daum C."/>
            <person name="Ng V."/>
            <person name="Clum A."/>
            <person name="Ohm R."/>
            <person name="Martin F."/>
            <person name="Silar P."/>
            <person name="Natvig D."/>
            <person name="Lalanne C."/>
            <person name="Gautier V."/>
            <person name="Ament-Velasquez S.L."/>
            <person name="Kruys A."/>
            <person name="Hutchinson M.I."/>
            <person name="Powell A.J."/>
            <person name="Barry K."/>
            <person name="Miller A.N."/>
            <person name="Grigoriev I.V."/>
            <person name="Debuchy R."/>
            <person name="Gladieux P."/>
            <person name="Thoren M.H."/>
            <person name="Johannesson H."/>
        </authorList>
    </citation>
    <scope>NUCLEOTIDE SEQUENCE</scope>
    <source>
        <strain evidence="9">CBS 103.79</strain>
    </source>
</reference>
<evidence type="ECO:0000313" key="10">
    <source>
        <dbReference type="Proteomes" id="UP001303889"/>
    </source>
</evidence>
<name>A0AAN6MJB6_9PEZI</name>
<feature type="domain" description="Rhodopsin" evidence="8">
    <location>
        <begin position="42"/>
        <end position="279"/>
    </location>
</feature>
<dbReference type="Proteomes" id="UP001303889">
    <property type="component" value="Unassembled WGS sequence"/>
</dbReference>